<evidence type="ECO:0000256" key="3">
    <source>
        <dbReference type="ARBA" id="ARBA00005638"/>
    </source>
</evidence>
<evidence type="ECO:0000259" key="10">
    <source>
        <dbReference type="Pfam" id="PF03900"/>
    </source>
</evidence>
<proteinExistence type="inferred from homology"/>
<dbReference type="NCBIfam" id="TIGR00212">
    <property type="entry name" value="hemC"/>
    <property type="match status" value="1"/>
</dbReference>
<dbReference type="GO" id="GO:0006782">
    <property type="term" value="P:protoporphyrinogen IX biosynthetic process"/>
    <property type="evidence" value="ECO:0007669"/>
    <property type="project" value="UniProtKB-UniRule"/>
</dbReference>
<dbReference type="RefSeq" id="WP_111341542.1">
    <property type="nucleotide sequence ID" value="NZ_QHHQ01000001.1"/>
</dbReference>
<dbReference type="PIRSF" id="PIRSF001438">
    <property type="entry name" value="4pyrrol_synth_OHMeBilane_synth"/>
    <property type="match status" value="1"/>
</dbReference>
<evidence type="ECO:0000259" key="9">
    <source>
        <dbReference type="Pfam" id="PF01379"/>
    </source>
</evidence>
<evidence type="ECO:0000256" key="8">
    <source>
        <dbReference type="HAMAP-Rule" id="MF_00260"/>
    </source>
</evidence>
<feature type="domain" description="Porphobilinogen deaminase C-terminal" evidence="10">
    <location>
        <begin position="229"/>
        <end position="297"/>
    </location>
</feature>
<evidence type="ECO:0000256" key="5">
    <source>
        <dbReference type="ARBA" id="ARBA00022679"/>
    </source>
</evidence>
<organism evidence="11 12">
    <name type="scientific">Acuticoccus sediminis</name>
    <dbReference type="NCBI Taxonomy" id="2184697"/>
    <lineage>
        <taxon>Bacteria</taxon>
        <taxon>Pseudomonadati</taxon>
        <taxon>Pseudomonadota</taxon>
        <taxon>Alphaproteobacteria</taxon>
        <taxon>Hyphomicrobiales</taxon>
        <taxon>Amorphaceae</taxon>
        <taxon>Acuticoccus</taxon>
    </lineage>
</organism>
<comment type="caution">
    <text evidence="11">The sequence shown here is derived from an EMBL/GenBank/DDBJ whole genome shotgun (WGS) entry which is preliminary data.</text>
</comment>
<dbReference type="Gene3D" id="3.40.190.10">
    <property type="entry name" value="Periplasmic binding protein-like II"/>
    <property type="match status" value="2"/>
</dbReference>
<evidence type="ECO:0000313" key="12">
    <source>
        <dbReference type="Proteomes" id="UP000249590"/>
    </source>
</evidence>
<dbReference type="EC" id="2.5.1.61" evidence="8"/>
<evidence type="ECO:0000256" key="1">
    <source>
        <dbReference type="ARBA" id="ARBA00002869"/>
    </source>
</evidence>
<feature type="domain" description="Porphobilinogen deaminase N-terminal" evidence="9">
    <location>
        <begin position="10"/>
        <end position="214"/>
    </location>
</feature>
<dbReference type="InterPro" id="IPR022419">
    <property type="entry name" value="Porphobilin_deaminase_cofac_BS"/>
</dbReference>
<evidence type="ECO:0000256" key="4">
    <source>
        <dbReference type="ARBA" id="ARBA00011245"/>
    </source>
</evidence>
<dbReference type="PROSITE" id="PS00533">
    <property type="entry name" value="PORPHOBILINOGEN_DEAM"/>
    <property type="match status" value="1"/>
</dbReference>
<dbReference type="AlphaFoldDB" id="A0A8B2NUV3"/>
<dbReference type="PANTHER" id="PTHR11557">
    <property type="entry name" value="PORPHOBILINOGEN DEAMINASE"/>
    <property type="match status" value="1"/>
</dbReference>
<evidence type="ECO:0000256" key="6">
    <source>
        <dbReference type="ARBA" id="ARBA00023244"/>
    </source>
</evidence>
<evidence type="ECO:0000256" key="2">
    <source>
        <dbReference type="ARBA" id="ARBA00004735"/>
    </source>
</evidence>
<dbReference type="Gene3D" id="3.30.160.40">
    <property type="entry name" value="Porphobilinogen deaminase, C-terminal domain"/>
    <property type="match status" value="1"/>
</dbReference>
<dbReference type="SUPFAM" id="SSF54782">
    <property type="entry name" value="Porphobilinogen deaminase (hydroxymethylbilane synthase), C-terminal domain"/>
    <property type="match status" value="1"/>
</dbReference>
<protein>
    <recommendedName>
        <fullName evidence="8">Porphobilinogen deaminase</fullName>
        <shortName evidence="8">PBG</shortName>
        <ecNumber evidence="8">2.5.1.61</ecNumber>
    </recommendedName>
    <alternativeName>
        <fullName evidence="8">Hydroxymethylbilane synthase</fullName>
        <shortName evidence="8">HMBS</shortName>
    </alternativeName>
    <alternativeName>
        <fullName evidence="8">Pre-uroporphyrinogen synthase</fullName>
    </alternativeName>
</protein>
<dbReference type="HAMAP" id="MF_00260">
    <property type="entry name" value="Porphobil_deam"/>
    <property type="match status" value="1"/>
</dbReference>
<dbReference type="InterPro" id="IPR022417">
    <property type="entry name" value="Porphobilin_deaminase_N"/>
</dbReference>
<sequence length="309" mass="32545">MSTLESSSPIRIGTRGSLLAVAQAEMVAAALASLGETSEIVVIKTTGDKVLDRPLSEIGGKGLFTKEIEAALTEGRIDCAVHSAKDLETILPADLTLGAFLPREDVRDVFIGRDGMRLADLAPGSVVGTASLRRQALVRRARPDLRCEVLRGNVQTRLRKLEAGECDGTLLALAGLNRLGIAEVATEILDPAVFLPACAQGAIAVEIRRNDDRMIAACAGMDDRATERTVQAERGFLAALDGSCRTPIAGLATIVGEDIELTGLVASPDGTRVEEITGRAAVGEAAEMGYDAGRRLRARVGEAFFEPVA</sequence>
<dbReference type="InterPro" id="IPR000860">
    <property type="entry name" value="HemC"/>
</dbReference>
<comment type="catalytic activity">
    <reaction evidence="7 8">
        <text>4 porphobilinogen + H2O = hydroxymethylbilane + 4 NH4(+)</text>
        <dbReference type="Rhea" id="RHEA:13185"/>
        <dbReference type="ChEBI" id="CHEBI:15377"/>
        <dbReference type="ChEBI" id="CHEBI:28938"/>
        <dbReference type="ChEBI" id="CHEBI:57845"/>
        <dbReference type="ChEBI" id="CHEBI:58126"/>
        <dbReference type="EC" id="2.5.1.61"/>
    </reaction>
</comment>
<name>A0A8B2NUV3_9HYPH</name>
<dbReference type="GO" id="GO:0005737">
    <property type="term" value="C:cytoplasm"/>
    <property type="evidence" value="ECO:0007669"/>
    <property type="project" value="UniProtKB-UniRule"/>
</dbReference>
<keyword evidence="5 8" id="KW-0808">Transferase</keyword>
<dbReference type="InterPro" id="IPR022418">
    <property type="entry name" value="Porphobilinogen_deaminase_C"/>
</dbReference>
<evidence type="ECO:0000313" key="11">
    <source>
        <dbReference type="EMBL" id="RAI03123.1"/>
    </source>
</evidence>
<dbReference type="OrthoDB" id="9810298at2"/>
<comment type="subunit">
    <text evidence="4 8">Monomer.</text>
</comment>
<evidence type="ECO:0000256" key="7">
    <source>
        <dbReference type="ARBA" id="ARBA00048169"/>
    </source>
</evidence>
<dbReference type="FunFam" id="3.40.190.10:FF:000005">
    <property type="entry name" value="Porphobilinogen deaminase"/>
    <property type="match status" value="1"/>
</dbReference>
<feature type="modified residue" description="S-(dipyrrolylmethanemethyl)cysteine" evidence="8">
    <location>
        <position position="244"/>
    </location>
</feature>
<gene>
    <name evidence="8" type="primary">hemC</name>
    <name evidence="11" type="ORF">DLJ53_00930</name>
</gene>
<dbReference type="Pfam" id="PF03900">
    <property type="entry name" value="Porphobil_deamC"/>
    <property type="match status" value="1"/>
</dbReference>
<dbReference type="Pfam" id="PF01379">
    <property type="entry name" value="Porphobil_deam"/>
    <property type="match status" value="1"/>
</dbReference>
<comment type="cofactor">
    <cofactor evidence="8">
        <name>dipyrromethane</name>
        <dbReference type="ChEBI" id="CHEBI:60342"/>
    </cofactor>
    <text evidence="8">Binds 1 dipyrromethane group covalently.</text>
</comment>
<dbReference type="UniPathway" id="UPA00251">
    <property type="reaction ID" value="UER00319"/>
</dbReference>
<reference evidence="11 12" key="1">
    <citation type="submission" date="2018-05" db="EMBL/GenBank/DDBJ databases">
        <title>Acuticoccus sediminis sp. nov., isolated from deep-sea sediment of Indian Ocean.</title>
        <authorList>
            <person name="Liu X."/>
            <person name="Lai Q."/>
            <person name="Du Y."/>
            <person name="Sun F."/>
            <person name="Zhang X."/>
            <person name="Wang S."/>
            <person name="Shao Z."/>
        </authorList>
    </citation>
    <scope>NUCLEOTIDE SEQUENCE [LARGE SCALE GENOMIC DNA]</scope>
    <source>
        <strain evidence="11 12">PTG4-2</strain>
    </source>
</reference>
<dbReference type="Proteomes" id="UP000249590">
    <property type="component" value="Unassembled WGS sequence"/>
</dbReference>
<dbReference type="InterPro" id="IPR036803">
    <property type="entry name" value="Porphobilinogen_deaminase_C_sf"/>
</dbReference>
<dbReference type="EMBL" id="QHHQ01000001">
    <property type="protein sequence ID" value="RAI03123.1"/>
    <property type="molecule type" value="Genomic_DNA"/>
</dbReference>
<comment type="miscellaneous">
    <text evidence="8">The porphobilinogen subunits are added to the dipyrromethane group.</text>
</comment>
<dbReference type="GO" id="GO:0004418">
    <property type="term" value="F:hydroxymethylbilane synthase activity"/>
    <property type="evidence" value="ECO:0007669"/>
    <property type="project" value="UniProtKB-UniRule"/>
</dbReference>
<comment type="function">
    <text evidence="1 8">Tetrapolymerization of the monopyrrole PBG into the hydroxymethylbilane pre-uroporphyrinogen in several discrete steps.</text>
</comment>
<dbReference type="PANTHER" id="PTHR11557:SF0">
    <property type="entry name" value="PORPHOBILINOGEN DEAMINASE"/>
    <property type="match status" value="1"/>
</dbReference>
<comment type="similarity">
    <text evidence="3 8">Belongs to the HMBS family.</text>
</comment>
<comment type="pathway">
    <text evidence="2">Porphyrin-containing compound metabolism; protoporphyrin-IX biosynthesis; coproporphyrinogen-III from 5-aminolevulinate: step 2/4.</text>
</comment>
<dbReference type="SUPFAM" id="SSF53850">
    <property type="entry name" value="Periplasmic binding protein-like II"/>
    <property type="match status" value="1"/>
</dbReference>
<keyword evidence="12" id="KW-1185">Reference proteome</keyword>
<dbReference type="PRINTS" id="PR00151">
    <property type="entry name" value="PORPHBDMNASE"/>
</dbReference>
<keyword evidence="6 8" id="KW-0627">Porphyrin biosynthesis</keyword>
<accession>A0A8B2NUV3</accession>